<evidence type="ECO:0000313" key="11">
    <source>
        <dbReference type="EMBL" id="WOS97713.1"/>
    </source>
</evidence>
<comment type="subunit">
    <text evidence="9 10">Homodimer, forms a heterotetramer with a Cas2 homodimer.</text>
</comment>
<dbReference type="PANTHER" id="PTHR34353:SF2">
    <property type="entry name" value="CRISPR-ASSOCIATED ENDONUCLEASE CAS1 1"/>
    <property type="match status" value="1"/>
</dbReference>
<evidence type="ECO:0000256" key="8">
    <source>
        <dbReference type="ARBA" id="ARBA00023211"/>
    </source>
</evidence>
<dbReference type="AlphaFoldDB" id="A0A9X7F7Q8"/>
<dbReference type="CDD" id="cd09634">
    <property type="entry name" value="Cas1_I-II-III"/>
    <property type="match status" value="1"/>
</dbReference>
<keyword evidence="7 10" id="KW-0238">DNA-binding</keyword>
<keyword evidence="8 10" id="KW-0464">Manganese</keyword>
<dbReference type="InterPro" id="IPR042206">
    <property type="entry name" value="CRISPR-assoc_Cas1_C"/>
</dbReference>
<evidence type="ECO:0000256" key="6">
    <source>
        <dbReference type="ARBA" id="ARBA00023118"/>
    </source>
</evidence>
<organism evidence="11 12">
    <name type="scientific">Neisseria perflava</name>
    <dbReference type="NCBI Taxonomy" id="33053"/>
    <lineage>
        <taxon>Bacteria</taxon>
        <taxon>Pseudomonadati</taxon>
        <taxon>Pseudomonadota</taxon>
        <taxon>Betaproteobacteria</taxon>
        <taxon>Neisseriales</taxon>
        <taxon>Neisseriaceae</taxon>
        <taxon>Neisseria</taxon>
    </lineage>
</organism>
<dbReference type="RefSeq" id="WP_101755679.1">
    <property type="nucleotide sequence ID" value="NZ_CP136962.1"/>
</dbReference>
<keyword evidence="1 10" id="KW-0540">Nuclease</keyword>
<name>A0A9X7F7Q8_NEIPE</name>
<comment type="similarity">
    <text evidence="10">Belongs to the CRISPR-associated endonuclease Cas1 family.</text>
</comment>
<dbReference type="GO" id="GO:0016787">
    <property type="term" value="F:hydrolase activity"/>
    <property type="evidence" value="ECO:0007669"/>
    <property type="project" value="UniProtKB-KW"/>
</dbReference>
<evidence type="ECO:0000256" key="4">
    <source>
        <dbReference type="ARBA" id="ARBA00022801"/>
    </source>
</evidence>
<evidence type="ECO:0000313" key="12">
    <source>
        <dbReference type="Proteomes" id="UP000234781"/>
    </source>
</evidence>
<feature type="binding site" evidence="10">
    <location>
        <position position="161"/>
    </location>
    <ligand>
        <name>Mn(2+)</name>
        <dbReference type="ChEBI" id="CHEBI:29035"/>
    </ligand>
</feature>
<evidence type="ECO:0000256" key="5">
    <source>
        <dbReference type="ARBA" id="ARBA00022842"/>
    </source>
</evidence>
<keyword evidence="5 10" id="KW-0460">Magnesium</keyword>
<evidence type="ECO:0000256" key="1">
    <source>
        <dbReference type="ARBA" id="ARBA00022722"/>
    </source>
</evidence>
<accession>A0A9X7F7Q8</accession>
<dbReference type="GO" id="GO:0043571">
    <property type="term" value="P:maintenance of CRISPR repeat elements"/>
    <property type="evidence" value="ECO:0007669"/>
    <property type="project" value="UniProtKB-UniRule"/>
</dbReference>
<dbReference type="Gene3D" id="1.20.120.920">
    <property type="entry name" value="CRISPR-associated endonuclease Cas1, C-terminal domain"/>
    <property type="match status" value="1"/>
</dbReference>
<reference evidence="12" key="1">
    <citation type="submission" date="2017-12" db="EMBL/GenBank/DDBJ databases">
        <title>Phylogenetic diversity of female urinary microbiome.</title>
        <authorList>
            <person name="Thomas-White K."/>
            <person name="Wolfe A.J."/>
        </authorList>
    </citation>
    <scope>NUCLEOTIDE SEQUENCE [LARGE SCALE GENOMIC DNA]</scope>
    <source>
        <strain evidence="12">UMB0023</strain>
    </source>
</reference>
<evidence type="ECO:0000256" key="2">
    <source>
        <dbReference type="ARBA" id="ARBA00022723"/>
    </source>
</evidence>
<keyword evidence="2 10" id="KW-0479">Metal-binding</keyword>
<evidence type="ECO:0000256" key="3">
    <source>
        <dbReference type="ARBA" id="ARBA00022759"/>
    </source>
</evidence>
<dbReference type="InterPro" id="IPR050646">
    <property type="entry name" value="Cas1"/>
</dbReference>
<keyword evidence="12" id="KW-1185">Reference proteome</keyword>
<dbReference type="HAMAP" id="MF_01470">
    <property type="entry name" value="Cas1"/>
    <property type="match status" value="1"/>
</dbReference>
<dbReference type="GO" id="GO:0004519">
    <property type="term" value="F:endonuclease activity"/>
    <property type="evidence" value="ECO:0007669"/>
    <property type="project" value="UniProtKB-UniRule"/>
</dbReference>
<dbReference type="Gene3D" id="3.100.10.20">
    <property type="entry name" value="CRISPR-associated endonuclease Cas1, N-terminal domain"/>
    <property type="match status" value="1"/>
</dbReference>
<keyword evidence="4 10" id="KW-0378">Hydrolase</keyword>
<evidence type="ECO:0000256" key="10">
    <source>
        <dbReference type="HAMAP-Rule" id="MF_01470"/>
    </source>
</evidence>
<dbReference type="GO" id="GO:0003677">
    <property type="term" value="F:DNA binding"/>
    <property type="evidence" value="ECO:0007669"/>
    <property type="project" value="UniProtKB-KW"/>
</dbReference>
<dbReference type="Proteomes" id="UP000234781">
    <property type="component" value="Chromosome"/>
</dbReference>
<dbReference type="EMBL" id="CP136962">
    <property type="protein sequence ID" value="WOS97713.1"/>
    <property type="molecule type" value="Genomic_DNA"/>
</dbReference>
<dbReference type="PANTHER" id="PTHR34353">
    <property type="entry name" value="CRISPR-ASSOCIATED ENDONUCLEASE CAS1 1"/>
    <property type="match status" value="1"/>
</dbReference>
<dbReference type="NCBIfam" id="TIGR00287">
    <property type="entry name" value="cas1"/>
    <property type="match status" value="1"/>
</dbReference>
<dbReference type="EC" id="3.1.-.-" evidence="10"/>
<sequence length="338" mass="38738">MMSTLYIDRKNLSLSVEHDALIFREGDKRINTVPLNVLERICIKGETRLGTSVLAKLGEKGIGLLVLSGRMQKPNIILPCPKTDSRRRIAQYQIISTPKYSLKIARCLVSEKINRQAEMLANIDILYPESAPHRKNTLENIKRLTNQVAASDSLEQIRGVEGIAAAQYFQAWQTFLPSSLSFQGRNRRPPRDPVNAVLSLGYTLLHFDIVRQLYLAGLDPYIGIYHQPVHGRESLASDLLEPFRPRYDQWALQLFRTQMLREQDFSTNEKNGCQMGKAARIRFYQAYEQQVKEWRKDIRQSCIRLLKYLAAVSRQPDIALDGGWMVIENETDEESEAS</sequence>
<dbReference type="InterPro" id="IPR002729">
    <property type="entry name" value="CRISPR-assoc_Cas1"/>
</dbReference>
<feature type="binding site" evidence="10">
    <location>
        <position position="241"/>
    </location>
    <ligand>
        <name>Mn(2+)</name>
        <dbReference type="ChEBI" id="CHEBI:29035"/>
    </ligand>
</feature>
<dbReference type="InterPro" id="IPR042211">
    <property type="entry name" value="CRISPR-assoc_Cas1_N"/>
</dbReference>
<comment type="function">
    <text evidence="10">CRISPR (clustered regularly interspaced short palindromic repeat), is an adaptive immune system that provides protection against mobile genetic elements (viruses, transposable elements and conjugative plasmids). CRISPR clusters contain spacers, sequences complementary to antecedent mobile elements, and target invading nucleic acids. CRISPR clusters are transcribed and processed into CRISPR RNA (crRNA). Acts as a dsDNA endonuclease. Involved in the integration of spacer DNA into the CRISPR cassette.</text>
</comment>
<proteinExistence type="inferred from homology"/>
<evidence type="ECO:0000256" key="9">
    <source>
        <dbReference type="ARBA" id="ARBA00038592"/>
    </source>
</evidence>
<dbReference type="GO" id="GO:0051607">
    <property type="term" value="P:defense response to virus"/>
    <property type="evidence" value="ECO:0007669"/>
    <property type="project" value="UniProtKB-UniRule"/>
</dbReference>
<keyword evidence="6 10" id="KW-0051">Antiviral defense</keyword>
<dbReference type="GO" id="GO:0046872">
    <property type="term" value="F:metal ion binding"/>
    <property type="evidence" value="ECO:0007669"/>
    <property type="project" value="UniProtKB-UniRule"/>
</dbReference>
<reference evidence="11 12" key="2">
    <citation type="submission" date="2023-10" db="EMBL/GenBank/DDBJ databases">
        <authorList>
            <person name="Choi B."/>
        </authorList>
    </citation>
    <scope>NUCLEOTIDE SEQUENCE [LARGE SCALE GENOMIC DNA]</scope>
    <source>
        <strain evidence="11 12">UMB0023</strain>
    </source>
</reference>
<dbReference type="Pfam" id="PF01867">
    <property type="entry name" value="Cas_Cas1"/>
    <property type="match status" value="1"/>
</dbReference>
<comment type="cofactor">
    <cofactor evidence="10">
        <name>Mg(2+)</name>
        <dbReference type="ChEBI" id="CHEBI:18420"/>
    </cofactor>
    <cofactor evidence="10">
        <name>Mn(2+)</name>
        <dbReference type="ChEBI" id="CHEBI:29035"/>
    </cofactor>
</comment>
<protein>
    <recommendedName>
        <fullName evidence="10">CRISPR-associated endonuclease Cas1</fullName>
        <ecNumber evidence="10">3.1.-.-</ecNumber>
    </recommendedName>
</protein>
<feature type="binding site" evidence="10">
    <location>
        <position position="226"/>
    </location>
    <ligand>
        <name>Mn(2+)</name>
        <dbReference type="ChEBI" id="CHEBI:29035"/>
    </ligand>
</feature>
<gene>
    <name evidence="10 11" type="primary">cas1</name>
    <name evidence="11" type="ORF">CYJ98_009065</name>
</gene>
<keyword evidence="3 10" id="KW-0255">Endonuclease</keyword>
<evidence type="ECO:0000256" key="7">
    <source>
        <dbReference type="ARBA" id="ARBA00023125"/>
    </source>
</evidence>